<keyword evidence="4" id="KW-0677">Repeat</keyword>
<evidence type="ECO:0000256" key="3">
    <source>
        <dbReference type="ARBA" id="ARBA00022679"/>
    </source>
</evidence>
<feature type="compositionally biased region" description="Polar residues" evidence="7">
    <location>
        <begin position="102"/>
        <end position="111"/>
    </location>
</feature>
<feature type="compositionally biased region" description="Polar residues" evidence="7">
    <location>
        <begin position="36"/>
        <end position="51"/>
    </location>
</feature>
<dbReference type="GO" id="GO:0004663">
    <property type="term" value="F:Rab geranylgeranyltransferase activity"/>
    <property type="evidence" value="ECO:0007669"/>
    <property type="project" value="UniProtKB-EC"/>
</dbReference>
<evidence type="ECO:0000256" key="7">
    <source>
        <dbReference type="SAM" id="MobiDB-lite"/>
    </source>
</evidence>
<dbReference type="Gene3D" id="1.25.40.120">
    <property type="entry name" value="Protein prenylyltransferase"/>
    <property type="match status" value="2"/>
</dbReference>
<reference evidence="8 9" key="1">
    <citation type="journal article" date="2024" name="IMA Fungus">
        <title>IMA Genome - F19 : A genome assembly and annotation guide to empower mycologists, including annotated draft genome sequences of Ceratocystis pirilliformis, Diaporthe australafricana, Fusarium ophioides, Paecilomyces lecythidis, and Sporothrix stenoceras.</title>
        <authorList>
            <person name="Aylward J."/>
            <person name="Wilson A.M."/>
            <person name="Visagie C.M."/>
            <person name="Spraker J."/>
            <person name="Barnes I."/>
            <person name="Buitendag C."/>
            <person name="Ceriani C."/>
            <person name="Del Mar Angel L."/>
            <person name="du Plessis D."/>
            <person name="Fuchs T."/>
            <person name="Gasser K."/>
            <person name="Kramer D."/>
            <person name="Li W."/>
            <person name="Munsamy K."/>
            <person name="Piso A."/>
            <person name="Price J.L."/>
            <person name="Sonnekus B."/>
            <person name="Thomas C."/>
            <person name="van der Nest A."/>
            <person name="van Dijk A."/>
            <person name="van Heerden A."/>
            <person name="van Vuuren N."/>
            <person name="Yilmaz N."/>
            <person name="Duong T.A."/>
            <person name="van der Merwe N.A."/>
            <person name="Wingfield M.J."/>
            <person name="Wingfield B.D."/>
        </authorList>
    </citation>
    <scope>NUCLEOTIDE SEQUENCE [LARGE SCALE GENOMIC DNA]</scope>
    <source>
        <strain evidence="8 9">CMW 5346</strain>
    </source>
</reference>
<evidence type="ECO:0000256" key="2">
    <source>
        <dbReference type="ARBA" id="ARBA00022602"/>
    </source>
</evidence>
<accession>A0ABR3ZC69</accession>
<dbReference type="PROSITE" id="PS51147">
    <property type="entry name" value="PFTA"/>
    <property type="match status" value="4"/>
</dbReference>
<dbReference type="SUPFAM" id="SSF48439">
    <property type="entry name" value="Protein prenylyltransferase"/>
    <property type="match status" value="1"/>
</dbReference>
<comment type="catalytic activity">
    <reaction evidence="5 6">
        <text>geranylgeranyl diphosphate + L-cysteinyl-[protein] = S-geranylgeranyl-L-cysteinyl-[protein] + diphosphate</text>
        <dbReference type="Rhea" id="RHEA:21240"/>
        <dbReference type="Rhea" id="RHEA-COMP:10131"/>
        <dbReference type="Rhea" id="RHEA-COMP:11537"/>
        <dbReference type="ChEBI" id="CHEBI:29950"/>
        <dbReference type="ChEBI" id="CHEBI:33019"/>
        <dbReference type="ChEBI" id="CHEBI:57533"/>
        <dbReference type="ChEBI" id="CHEBI:86021"/>
        <dbReference type="EC" id="2.5.1.60"/>
    </reaction>
</comment>
<name>A0ABR3ZC69_9PEZI</name>
<evidence type="ECO:0000256" key="5">
    <source>
        <dbReference type="ARBA" id="ARBA00047658"/>
    </source>
</evidence>
<evidence type="ECO:0000256" key="6">
    <source>
        <dbReference type="RuleBase" id="RU367120"/>
    </source>
</evidence>
<keyword evidence="2 6" id="KW-0637">Prenyltransferase</keyword>
<comment type="similarity">
    <text evidence="1 6">Belongs to the protein prenyltransferase subunit alpha family.</text>
</comment>
<feature type="compositionally biased region" description="Basic and acidic residues" evidence="7">
    <location>
        <begin position="114"/>
        <end position="123"/>
    </location>
</feature>
<keyword evidence="3 6" id="KW-0808">Transferase</keyword>
<evidence type="ECO:0000256" key="1">
    <source>
        <dbReference type="ARBA" id="ARBA00006734"/>
    </source>
</evidence>
<dbReference type="PANTHER" id="PTHR11129:SF2">
    <property type="entry name" value="GERANYLGERANYL TRANSFERASE TYPE-2 SUBUNIT ALPHA"/>
    <property type="match status" value="1"/>
</dbReference>
<gene>
    <name evidence="8" type="primary">BET4</name>
    <name evidence="8" type="ORF">Sste5346_003781</name>
</gene>
<evidence type="ECO:0000313" key="9">
    <source>
        <dbReference type="Proteomes" id="UP001583186"/>
    </source>
</evidence>
<protein>
    <recommendedName>
        <fullName evidence="6">Geranylgeranyl transferase type-2 subunit alpha</fullName>
        <ecNumber evidence="6">2.5.1.60</ecNumber>
    </recommendedName>
    <alternativeName>
        <fullName evidence="6">Geranylgeranyl transferase type II subunit alpha</fullName>
    </alternativeName>
</protein>
<evidence type="ECO:0000256" key="4">
    <source>
        <dbReference type="ARBA" id="ARBA00022737"/>
    </source>
</evidence>
<dbReference type="InterPro" id="IPR002088">
    <property type="entry name" value="Prenyl_trans_a"/>
</dbReference>
<dbReference type="PANTHER" id="PTHR11129">
    <property type="entry name" value="PROTEIN FARNESYLTRANSFERASE ALPHA SUBUNIT/RAB GERANYLGERANYL TRANSFERASE ALPHA SUBUNIT"/>
    <property type="match status" value="1"/>
</dbReference>
<dbReference type="EC" id="2.5.1.60" evidence="6"/>
<comment type="function">
    <text evidence="6">Catalyzes the transfer of a geranyl-geranyl moiety from geranyl-geranyl pyrophosphate to cysteines occuring in specific C-terminal amino acid sequences.</text>
</comment>
<proteinExistence type="inferred from homology"/>
<sequence>MASHGVPRGPRTRTDEQKRLDSEKIQKYHELEEQIRSSPTYDESVFQNTTKLLRLNPEYYTPPGSPSSAAPLSTSQTATSMSSSGASFVSSSAATLSNSPSTKTDSQTPFTSGADKDGDGLEEQRRKDADVLVSELHFTIPLLLEFPKCYWIWSYRLWVLEQAVIRLDVARARRIWEDELALDSKMLTKDRRNFHAWGYRRQVIERLESKELSLDGGKTTTSLVESEFAYTTKMIHQDLSNFSAWHNRSKLIPRLLAERNADDLARKAFLEEELGIIREALNVGPEDQSLWFYHQFLMLELTEYIGRPSIVPHLSLEERMTYIARELDDIRDLLSDYDDVKWIYEALFEYTLAVAKMEERPLAENERTDVEEWLAQLRKLDPKRNGRWDDLEMEHIRGRQPSYVQESF</sequence>
<dbReference type="Proteomes" id="UP001583186">
    <property type="component" value="Unassembled WGS sequence"/>
</dbReference>
<comment type="caution">
    <text evidence="8">The sequence shown here is derived from an EMBL/GenBank/DDBJ whole genome shotgun (WGS) entry which is preliminary data.</text>
</comment>
<feature type="region of interest" description="Disordered" evidence="7">
    <location>
        <begin position="1"/>
        <end position="123"/>
    </location>
</feature>
<dbReference type="Pfam" id="PF01239">
    <property type="entry name" value="PPTA"/>
    <property type="match status" value="3"/>
</dbReference>
<feature type="compositionally biased region" description="Basic and acidic residues" evidence="7">
    <location>
        <begin position="12"/>
        <end position="35"/>
    </location>
</feature>
<evidence type="ECO:0000313" key="8">
    <source>
        <dbReference type="EMBL" id="KAL1897929.1"/>
    </source>
</evidence>
<dbReference type="EMBL" id="JAWCUI010000017">
    <property type="protein sequence ID" value="KAL1897929.1"/>
    <property type="molecule type" value="Genomic_DNA"/>
</dbReference>
<organism evidence="8 9">
    <name type="scientific">Sporothrix stenoceras</name>
    <dbReference type="NCBI Taxonomy" id="5173"/>
    <lineage>
        <taxon>Eukaryota</taxon>
        <taxon>Fungi</taxon>
        <taxon>Dikarya</taxon>
        <taxon>Ascomycota</taxon>
        <taxon>Pezizomycotina</taxon>
        <taxon>Sordariomycetes</taxon>
        <taxon>Sordariomycetidae</taxon>
        <taxon>Ophiostomatales</taxon>
        <taxon>Ophiostomataceae</taxon>
        <taxon>Sporothrix</taxon>
    </lineage>
</organism>
<keyword evidence="9" id="KW-1185">Reference proteome</keyword>
<feature type="compositionally biased region" description="Low complexity" evidence="7">
    <location>
        <begin position="66"/>
        <end position="101"/>
    </location>
</feature>